<keyword evidence="5 9" id="KW-0812">Transmembrane</keyword>
<keyword evidence="7 9" id="KW-0472">Membrane</keyword>
<dbReference type="InterPro" id="IPR001680">
    <property type="entry name" value="WD40_rpt"/>
</dbReference>
<dbReference type="OrthoDB" id="2901184at2759"/>
<feature type="transmembrane region" description="Helical" evidence="9">
    <location>
        <begin position="399"/>
        <end position="425"/>
    </location>
</feature>
<evidence type="ECO:0000256" key="7">
    <source>
        <dbReference type="ARBA" id="ARBA00023136"/>
    </source>
</evidence>
<dbReference type="InterPro" id="IPR004695">
    <property type="entry name" value="SLAC1/Mae1/Ssu1/TehA"/>
</dbReference>
<evidence type="ECO:0000313" key="11">
    <source>
        <dbReference type="Proteomes" id="UP000309340"/>
    </source>
</evidence>
<evidence type="ECO:0000256" key="8">
    <source>
        <dbReference type="SAM" id="MobiDB-lite"/>
    </source>
</evidence>
<evidence type="ECO:0000256" key="3">
    <source>
        <dbReference type="ARBA" id="ARBA00022448"/>
    </source>
</evidence>
<keyword evidence="6 9" id="KW-1133">Transmembrane helix</keyword>
<comment type="subcellular location">
    <subcellularLocation>
        <location evidence="1">Cell membrane</location>
        <topology evidence="1">Multi-pass membrane protein</topology>
    </subcellularLocation>
</comment>
<organism evidence="10 11">
    <name type="scientific">Friedmanniomyces simplex</name>
    <dbReference type="NCBI Taxonomy" id="329884"/>
    <lineage>
        <taxon>Eukaryota</taxon>
        <taxon>Fungi</taxon>
        <taxon>Dikarya</taxon>
        <taxon>Ascomycota</taxon>
        <taxon>Pezizomycotina</taxon>
        <taxon>Dothideomycetes</taxon>
        <taxon>Dothideomycetidae</taxon>
        <taxon>Mycosphaerellales</taxon>
        <taxon>Teratosphaeriaceae</taxon>
        <taxon>Friedmanniomyces</taxon>
    </lineage>
</organism>
<dbReference type="GO" id="GO:0000319">
    <property type="term" value="F:sulfite transmembrane transporter activity"/>
    <property type="evidence" value="ECO:0007669"/>
    <property type="project" value="TreeGrafter"/>
</dbReference>
<dbReference type="InterPro" id="IPR051629">
    <property type="entry name" value="Sulfite_efflux_TDT"/>
</dbReference>
<dbReference type="SMART" id="SM00320">
    <property type="entry name" value="WD40"/>
    <property type="match status" value="2"/>
</dbReference>
<dbReference type="PANTHER" id="PTHR31686:SF3">
    <property type="entry name" value="ACID TRANSPORT PROTEIN, PUTATIVE (AFU_ORTHOLOGUE AFUA_4G09410)-RELATED"/>
    <property type="match status" value="1"/>
</dbReference>
<evidence type="ECO:0000256" key="4">
    <source>
        <dbReference type="ARBA" id="ARBA00022475"/>
    </source>
</evidence>
<feature type="compositionally biased region" description="Low complexity" evidence="8">
    <location>
        <begin position="615"/>
        <end position="632"/>
    </location>
</feature>
<feature type="transmembrane region" description="Helical" evidence="9">
    <location>
        <begin position="335"/>
        <end position="355"/>
    </location>
</feature>
<feature type="transmembrane region" description="Helical" evidence="9">
    <location>
        <begin position="528"/>
        <end position="551"/>
    </location>
</feature>
<name>A0A4U0XJR8_9PEZI</name>
<keyword evidence="3" id="KW-0813">Transport</keyword>
<evidence type="ECO:0000256" key="1">
    <source>
        <dbReference type="ARBA" id="ARBA00004651"/>
    </source>
</evidence>
<sequence>MAARLTDLSGGYAGLPKTARTIQLAKRRHIELLQRRPEQRNPQLRDSPWDNSLKDNLNSFRRTDCAVSPDGIRMVATTISNEILMYDLRTRYKLAESAVDDKLTSIHFGLAGTQLLVNMNEGHVRSLSAATGPELVRYEGAQQREFVIRSAFGGPVEHFVTSVSEDAKVYLWRRQTGVLVAALETHAAGTVNAVAWHPTDMGVFASAGDDRRVKGSQRIAAWRVALQNFSSQWFLIPQGTGIVAVILHNIHYHFRGLNIISQIFWLLTITTLSLFLPLYLLRALLYPRQVARQLSQNLQETACLASISIAFTTIYQMIALNLLPWGHGWGTTAYAMYWLNVPTATASCIGIPYIFTKLEAPGIDAVAPSVFLPLIAALTLAAGGGVICTYGELAADLQVPVIVVSYLAIGLALPLSLAFDGVFLVRLFDKAYPAQQKVYQIMILCGPPGQASFALQSLGTVVQRGAFAAYDTSSFIGPSGTSTIATASQFLGLIWWGYATFWWAFAGIAAVHYSVTMPRALLRWDQSLTAWSLVFPWGVYTNAAVQLGVVLNSRAFWVWQTVLTLLLVMIWLGNVVATVIGSSTGAILGLDRGWGGEYWTSSAEEEKREQEEKQGNGQQEQNGQQQQIDQQQNGGGQQNRRHEADNDMRQR</sequence>
<evidence type="ECO:0000256" key="6">
    <source>
        <dbReference type="ARBA" id="ARBA00022989"/>
    </source>
</evidence>
<evidence type="ECO:0000313" key="10">
    <source>
        <dbReference type="EMBL" id="TKA76601.1"/>
    </source>
</evidence>
<feature type="transmembrane region" description="Helical" evidence="9">
    <location>
        <begin position="557"/>
        <end position="580"/>
    </location>
</feature>
<keyword evidence="11" id="KW-1185">Reference proteome</keyword>
<protein>
    <submittedName>
        <fullName evidence="10">Uncharacterized protein</fullName>
    </submittedName>
</protein>
<feature type="transmembrane region" description="Helical" evidence="9">
    <location>
        <begin position="302"/>
        <end position="323"/>
    </location>
</feature>
<feature type="compositionally biased region" description="Basic and acidic residues" evidence="8">
    <location>
        <begin position="640"/>
        <end position="651"/>
    </location>
</feature>
<reference evidence="10 11" key="1">
    <citation type="submission" date="2017-03" db="EMBL/GenBank/DDBJ databases">
        <title>Genomes of endolithic fungi from Antarctica.</title>
        <authorList>
            <person name="Coleine C."/>
            <person name="Masonjones S."/>
            <person name="Stajich J.E."/>
        </authorList>
    </citation>
    <scope>NUCLEOTIDE SEQUENCE [LARGE SCALE GENOMIC DNA]</scope>
    <source>
        <strain evidence="10 11">CCFEE 5184</strain>
    </source>
</reference>
<comment type="similarity">
    <text evidence="2">Belongs to the tellurite-resistance/dicarboxylate transporter (TDT) family.</text>
</comment>
<feature type="compositionally biased region" description="Basic and acidic residues" evidence="8">
    <location>
        <begin position="604"/>
        <end position="614"/>
    </location>
</feature>
<dbReference type="STRING" id="329884.A0A4U0XJR8"/>
<dbReference type="AlphaFoldDB" id="A0A4U0XJR8"/>
<dbReference type="CDD" id="cd09299">
    <property type="entry name" value="TDT"/>
    <property type="match status" value="1"/>
</dbReference>
<comment type="caution">
    <text evidence="10">The sequence shown here is derived from an EMBL/GenBank/DDBJ whole genome shotgun (WGS) entry which is preliminary data.</text>
</comment>
<dbReference type="Gene3D" id="1.50.10.150">
    <property type="entry name" value="Voltage-dependent anion channel"/>
    <property type="match status" value="1"/>
</dbReference>
<dbReference type="SUPFAM" id="SSF50978">
    <property type="entry name" value="WD40 repeat-like"/>
    <property type="match status" value="1"/>
</dbReference>
<dbReference type="Gene3D" id="2.130.10.10">
    <property type="entry name" value="YVTN repeat-like/Quinoprotein amine dehydrogenase"/>
    <property type="match status" value="1"/>
</dbReference>
<dbReference type="InterPro" id="IPR038665">
    <property type="entry name" value="Voltage-dep_anion_channel_sf"/>
</dbReference>
<accession>A0A4U0XJR8</accession>
<dbReference type="InterPro" id="IPR036322">
    <property type="entry name" value="WD40_repeat_dom_sf"/>
</dbReference>
<evidence type="ECO:0000256" key="2">
    <source>
        <dbReference type="ARBA" id="ARBA00008566"/>
    </source>
</evidence>
<gene>
    <name evidence="10" type="ORF">B0A55_10045</name>
</gene>
<dbReference type="Pfam" id="PF03595">
    <property type="entry name" value="SLAC1"/>
    <property type="match status" value="1"/>
</dbReference>
<dbReference type="InterPro" id="IPR015943">
    <property type="entry name" value="WD40/YVTN_repeat-like_dom_sf"/>
</dbReference>
<keyword evidence="4" id="KW-1003">Cell membrane</keyword>
<dbReference type="Proteomes" id="UP000309340">
    <property type="component" value="Unassembled WGS sequence"/>
</dbReference>
<evidence type="ECO:0000256" key="5">
    <source>
        <dbReference type="ARBA" id="ARBA00022692"/>
    </source>
</evidence>
<dbReference type="EMBL" id="NAJQ01000158">
    <property type="protein sequence ID" value="TKA76601.1"/>
    <property type="molecule type" value="Genomic_DNA"/>
</dbReference>
<dbReference type="PANTHER" id="PTHR31686">
    <property type="match status" value="1"/>
</dbReference>
<feature type="transmembrane region" description="Helical" evidence="9">
    <location>
        <begin position="263"/>
        <end position="281"/>
    </location>
</feature>
<feature type="transmembrane region" description="Helical" evidence="9">
    <location>
        <begin position="493"/>
        <end position="516"/>
    </location>
</feature>
<evidence type="ECO:0000256" key="9">
    <source>
        <dbReference type="SAM" id="Phobius"/>
    </source>
</evidence>
<dbReference type="Pfam" id="PF00400">
    <property type="entry name" value="WD40"/>
    <property type="match status" value="1"/>
</dbReference>
<feature type="transmembrane region" description="Helical" evidence="9">
    <location>
        <begin position="367"/>
        <end position="387"/>
    </location>
</feature>
<feature type="region of interest" description="Disordered" evidence="8">
    <location>
        <begin position="601"/>
        <end position="651"/>
    </location>
</feature>
<feature type="transmembrane region" description="Helical" evidence="9">
    <location>
        <begin position="437"/>
        <end position="455"/>
    </location>
</feature>
<dbReference type="GO" id="GO:0005886">
    <property type="term" value="C:plasma membrane"/>
    <property type="evidence" value="ECO:0007669"/>
    <property type="project" value="UniProtKB-SubCell"/>
</dbReference>
<proteinExistence type="inferred from homology"/>